<dbReference type="EMBL" id="JANJYI010000003">
    <property type="protein sequence ID" value="KAK2657780.1"/>
    <property type="molecule type" value="Genomic_DNA"/>
</dbReference>
<comment type="caution">
    <text evidence="1">The sequence shown here is derived from an EMBL/GenBank/DDBJ whole genome shotgun (WGS) entry which is preliminary data.</text>
</comment>
<accession>A0AAD9XDY0</accession>
<organism evidence="1 2">
    <name type="scientific">Dipteronia dyeriana</name>
    <dbReference type="NCBI Taxonomy" id="168575"/>
    <lineage>
        <taxon>Eukaryota</taxon>
        <taxon>Viridiplantae</taxon>
        <taxon>Streptophyta</taxon>
        <taxon>Embryophyta</taxon>
        <taxon>Tracheophyta</taxon>
        <taxon>Spermatophyta</taxon>
        <taxon>Magnoliopsida</taxon>
        <taxon>eudicotyledons</taxon>
        <taxon>Gunneridae</taxon>
        <taxon>Pentapetalae</taxon>
        <taxon>rosids</taxon>
        <taxon>malvids</taxon>
        <taxon>Sapindales</taxon>
        <taxon>Sapindaceae</taxon>
        <taxon>Hippocastanoideae</taxon>
        <taxon>Acereae</taxon>
        <taxon>Dipteronia</taxon>
    </lineage>
</organism>
<reference evidence="1" key="1">
    <citation type="journal article" date="2023" name="Plant J.">
        <title>Genome sequences and population genomics provide insights into the demographic history, inbreeding, and mutation load of two 'living fossil' tree species of Dipteronia.</title>
        <authorList>
            <person name="Feng Y."/>
            <person name="Comes H.P."/>
            <person name="Chen J."/>
            <person name="Zhu S."/>
            <person name="Lu R."/>
            <person name="Zhang X."/>
            <person name="Li P."/>
            <person name="Qiu J."/>
            <person name="Olsen K.M."/>
            <person name="Qiu Y."/>
        </authorList>
    </citation>
    <scope>NUCLEOTIDE SEQUENCE</scope>
    <source>
        <strain evidence="1">KIB01</strain>
    </source>
</reference>
<protein>
    <submittedName>
        <fullName evidence="1">Uncharacterized protein</fullName>
    </submittedName>
</protein>
<dbReference type="AlphaFoldDB" id="A0AAD9XDY0"/>
<name>A0AAD9XDY0_9ROSI</name>
<dbReference type="Proteomes" id="UP001280121">
    <property type="component" value="Unassembled WGS sequence"/>
</dbReference>
<keyword evidence="2" id="KW-1185">Reference proteome</keyword>
<proteinExistence type="predicted"/>
<evidence type="ECO:0000313" key="2">
    <source>
        <dbReference type="Proteomes" id="UP001280121"/>
    </source>
</evidence>
<gene>
    <name evidence="1" type="ORF">Ddye_010832</name>
</gene>
<sequence>MKVMVVALELATVERWRSVGDDGRRRFAKLRRIKLMVVALKLATEEIPRRRRWREIGTANGGMTTGNQS</sequence>
<evidence type="ECO:0000313" key="1">
    <source>
        <dbReference type="EMBL" id="KAK2657780.1"/>
    </source>
</evidence>